<feature type="chain" id="PRO_5046441621" evidence="1">
    <location>
        <begin position="20"/>
        <end position="782"/>
    </location>
</feature>
<dbReference type="InterPro" id="IPR015943">
    <property type="entry name" value="WD40/YVTN_repeat-like_dom_sf"/>
</dbReference>
<evidence type="ECO:0000313" key="3">
    <source>
        <dbReference type="EMBL" id="MFH6770849.1"/>
    </source>
</evidence>
<evidence type="ECO:0000256" key="1">
    <source>
        <dbReference type="SAM" id="SignalP"/>
    </source>
</evidence>
<keyword evidence="4" id="KW-1185">Reference proteome</keyword>
<dbReference type="EMBL" id="JBAWKB010000001">
    <property type="protein sequence ID" value="MFH6770849.1"/>
    <property type="molecule type" value="Genomic_DNA"/>
</dbReference>
<dbReference type="SUPFAM" id="SSF75011">
    <property type="entry name" value="3-carboxy-cis,cis-mucoante lactonizing enzyme"/>
    <property type="match status" value="1"/>
</dbReference>
<dbReference type="InterPro" id="IPR011110">
    <property type="entry name" value="Reg_prop"/>
</dbReference>
<comment type="caution">
    <text evidence="3">The sequence shown here is derived from an EMBL/GenBank/DDBJ whole genome shotgun (WGS) entry which is preliminary data.</text>
</comment>
<dbReference type="Gene3D" id="2.60.40.4070">
    <property type="match status" value="1"/>
</dbReference>
<evidence type="ECO:0000313" key="4">
    <source>
        <dbReference type="Proteomes" id="UP001610100"/>
    </source>
</evidence>
<dbReference type="RefSeq" id="WP_344739494.1">
    <property type="nucleotide sequence ID" value="NZ_BAABAY010000001.1"/>
</dbReference>
<feature type="signal peptide" evidence="1">
    <location>
        <begin position="1"/>
        <end position="19"/>
    </location>
</feature>
<accession>A0ABW7MVX6</accession>
<dbReference type="SUPFAM" id="SSF63829">
    <property type="entry name" value="Calcium-dependent phosphotriesterase"/>
    <property type="match status" value="1"/>
</dbReference>
<sequence>MIKKSLILLFFAFSFSGVAQDFSASWTGHFSFYNVSQVIQGNNKIYAVADNAIFTYDPQTNATEQITTINGLSGETISSVYYSVDYGLLLIGYSNGLMEVVFDNDDKVLSVVDIVDKITIPQNAKRINHFDPYGNVVYVSTNFGISVFNLERLEFGDTYFIGSSGEQIIVNETAILGDYIYAACSNNNGIKKALVTSPNLVDYNNWQTVTTGDYLQMDVVQDQLYTLRNNRSLYKINNDVLSEVASYTNLPSEVKAANGVLLVTTKSIVYAYDANFNLQSQVNVSSDFNTIFQSATILGNEMFIGTKDFGVLSTNYPNPTIFIEIHPDGPLLNSPFKLQTIPNGLWVTFGEYSVTLNPYPLNSRGVSYYDNNSWTNTPYTELFDAKSLNFISVNPENNNQVFISSFFSGLLKFEDGLPVVLYNESNSGLESLQLPNDPSYTDIRVGASEFDSNGLLWTLTSLINAPLKSYNPTSNQWQSFSFKDIIPAEFGSNLGFSDLVIDSDQTKWIASFNYGVIAVKTDSGSPQIKNIVSDEQNMPDTYVTALAIDKRNQLWIGTYKGLRVLYNPSDFFTNSNPQVDNIIIKEDGIAKELLFQQFITDIEVDGGNNKWIGTDNSGLFYFSSDGQKTIYHFTTDNSPLPSNRINDISLNSSNGEVYIATPKGLVSFDSGSSGPANDLANAYVYPNPVRPGFNMAQDKIKIVGLSDDINIKITDIEGNLVTEAQSRINDRYSGYNLEIDGGTAYWNGKNLANNDVASGVYLIMLSDLETFETQVLKVMIVR</sequence>
<dbReference type="Pfam" id="PF07494">
    <property type="entry name" value="Reg_prop"/>
    <property type="match status" value="1"/>
</dbReference>
<keyword evidence="1" id="KW-0732">Signal</keyword>
<reference evidence="3 4" key="1">
    <citation type="submission" date="2024-02" db="EMBL/GenBank/DDBJ databases">
        <title>A Gaetbulibacter species isolated from tidal flats and genomic insights of their niches.</title>
        <authorList>
            <person name="Ye Y."/>
        </authorList>
    </citation>
    <scope>NUCLEOTIDE SEQUENCE [LARGE SCALE GENOMIC DNA]</scope>
    <source>
        <strain evidence="3 4">KYW382</strain>
    </source>
</reference>
<dbReference type="Gene3D" id="2.130.10.10">
    <property type="entry name" value="YVTN repeat-like/Quinoprotein amine dehydrogenase"/>
    <property type="match status" value="3"/>
</dbReference>
<protein>
    <submittedName>
        <fullName evidence="3">Two-component regulator propeller domain-containing protein</fullName>
    </submittedName>
</protein>
<dbReference type="Pfam" id="PF21544">
    <property type="entry name" value="PorZ_N_b_propeller"/>
    <property type="match status" value="1"/>
</dbReference>
<dbReference type="InterPro" id="IPR048954">
    <property type="entry name" value="PorZ_N"/>
</dbReference>
<feature type="domain" description="PorZ N-terminal beta-propeller" evidence="2">
    <location>
        <begin position="45"/>
        <end position="207"/>
    </location>
</feature>
<evidence type="ECO:0000259" key="2">
    <source>
        <dbReference type="Pfam" id="PF21544"/>
    </source>
</evidence>
<gene>
    <name evidence="3" type="ORF">V8G58_02800</name>
</gene>
<name>A0ABW7MVX6_9FLAO</name>
<dbReference type="Proteomes" id="UP001610100">
    <property type="component" value="Unassembled WGS sequence"/>
</dbReference>
<proteinExistence type="predicted"/>
<dbReference type="SUPFAM" id="SSF101898">
    <property type="entry name" value="NHL repeat"/>
    <property type="match status" value="1"/>
</dbReference>
<organism evidence="3 4">
    <name type="scientific">Gaetbulibacter aestuarii</name>
    <dbReference type="NCBI Taxonomy" id="1502358"/>
    <lineage>
        <taxon>Bacteria</taxon>
        <taxon>Pseudomonadati</taxon>
        <taxon>Bacteroidota</taxon>
        <taxon>Flavobacteriia</taxon>
        <taxon>Flavobacteriales</taxon>
        <taxon>Flavobacteriaceae</taxon>
        <taxon>Gaetbulibacter</taxon>
    </lineage>
</organism>